<feature type="transmembrane region" description="Helical" evidence="1">
    <location>
        <begin position="189"/>
        <end position="211"/>
    </location>
</feature>
<proteinExistence type="predicted"/>
<sequence length="437" mass="47853">MMLRVLLFAGFLVAYIVWVLACLRASNKLQSDAVKGHTFWASELLLLLNYGAFFGFIWILSGLWSLRLVVMFLLASQLGTLVSLGMAALLGAETPKSAMRAMWMAVELQMQQPMLFKVMTWLTGIVFWCYPIVAGVIYFRHPLYSGVVKILMVKYSLLLLILGGYPLMLVVLIGLLASENLDEETRQGIFINQLGGMIPTALFVALALWAFGAGGVNHSFDMAALSGTLSLRTLLLLLLFFACVVLLPYLIGSKRARRRRLDFLQEQSGFIAGLVDVLESPTPLTWQEKLTKLRGELADRRTKLVDDEVSLQMKAELDAGSEVPPQLTLAAEALKNTSGVDARFLFSGSLNKLEEEVSEIAADLQSRPPAGVEAAAALWSKKYETRKADLAKEMESATTKKTLVTVGMGAAATTIVSAILSEVGKAAWTVISQHAVR</sequence>
<reference evidence="2 3" key="1">
    <citation type="submission" date="2018-08" db="EMBL/GenBank/DDBJ databases">
        <title>Acidipila sp. 4G-K13, an acidobacterium isolated from forest soil.</title>
        <authorList>
            <person name="Gao Z.-H."/>
            <person name="Qiu L.-H."/>
        </authorList>
    </citation>
    <scope>NUCLEOTIDE SEQUENCE [LARGE SCALE GENOMIC DNA]</scope>
    <source>
        <strain evidence="2 3">4G-K13</strain>
    </source>
</reference>
<keyword evidence="1" id="KW-0812">Transmembrane</keyword>
<organism evidence="2 3">
    <name type="scientific">Paracidobacterium acidisoli</name>
    <dbReference type="NCBI Taxonomy" id="2303751"/>
    <lineage>
        <taxon>Bacteria</taxon>
        <taxon>Pseudomonadati</taxon>
        <taxon>Acidobacteriota</taxon>
        <taxon>Terriglobia</taxon>
        <taxon>Terriglobales</taxon>
        <taxon>Acidobacteriaceae</taxon>
        <taxon>Paracidobacterium</taxon>
    </lineage>
</organism>
<feature type="transmembrane region" description="Helical" evidence="1">
    <location>
        <begin position="70"/>
        <end position="93"/>
    </location>
</feature>
<dbReference type="EMBL" id="QVQT01000003">
    <property type="protein sequence ID" value="RFU16747.1"/>
    <property type="molecule type" value="Genomic_DNA"/>
</dbReference>
<comment type="caution">
    <text evidence="2">The sequence shown here is derived from an EMBL/GenBank/DDBJ whole genome shotgun (WGS) entry which is preliminary data.</text>
</comment>
<protein>
    <submittedName>
        <fullName evidence="2">Uncharacterized protein</fullName>
    </submittedName>
</protein>
<keyword evidence="1" id="KW-0472">Membrane</keyword>
<dbReference type="Proteomes" id="UP000264702">
    <property type="component" value="Unassembled WGS sequence"/>
</dbReference>
<accession>A0A372IP78</accession>
<name>A0A372IP78_9BACT</name>
<keyword evidence="1" id="KW-1133">Transmembrane helix</keyword>
<feature type="transmembrane region" description="Helical" evidence="1">
    <location>
        <begin position="114"/>
        <end position="137"/>
    </location>
</feature>
<evidence type="ECO:0000256" key="1">
    <source>
        <dbReference type="SAM" id="Phobius"/>
    </source>
</evidence>
<dbReference type="RefSeq" id="WP_117298917.1">
    <property type="nucleotide sequence ID" value="NZ_QVQT02000003.1"/>
</dbReference>
<feature type="transmembrane region" description="Helical" evidence="1">
    <location>
        <begin position="44"/>
        <end position="64"/>
    </location>
</feature>
<evidence type="ECO:0000313" key="3">
    <source>
        <dbReference type="Proteomes" id="UP000264702"/>
    </source>
</evidence>
<dbReference type="PROSITE" id="PS51257">
    <property type="entry name" value="PROKAR_LIPOPROTEIN"/>
    <property type="match status" value="1"/>
</dbReference>
<dbReference type="AlphaFoldDB" id="A0A372IP78"/>
<gene>
    <name evidence="2" type="ORF">D0Y96_08325</name>
</gene>
<evidence type="ECO:0000313" key="2">
    <source>
        <dbReference type="EMBL" id="RFU16747.1"/>
    </source>
</evidence>
<feature type="transmembrane region" description="Helical" evidence="1">
    <location>
        <begin position="157"/>
        <end position="177"/>
    </location>
</feature>
<feature type="transmembrane region" description="Helical" evidence="1">
    <location>
        <begin position="6"/>
        <end position="23"/>
    </location>
</feature>
<keyword evidence="3" id="KW-1185">Reference proteome</keyword>
<feature type="transmembrane region" description="Helical" evidence="1">
    <location>
        <begin position="231"/>
        <end position="251"/>
    </location>
</feature>